<evidence type="ECO:0000313" key="2">
    <source>
        <dbReference type="Proteomes" id="UP000004810"/>
    </source>
</evidence>
<feature type="non-terminal residue" evidence="1">
    <location>
        <position position="1"/>
    </location>
</feature>
<sequence length="50" mass="6323">YDDYWYDCYMGSSPRSRTDKAPYSMWNYPYSSWLRYKNHLYVNYAEKKMK</sequence>
<evidence type="ECO:0000313" key="1">
    <source>
        <dbReference type="EMBL" id="EJW88570.1"/>
    </source>
</evidence>
<gene>
    <name evidence="1" type="ORF">WUBG_00516</name>
</gene>
<name>J9BM35_WUCBA</name>
<dbReference type="Proteomes" id="UP000004810">
    <property type="component" value="Unassembled WGS sequence"/>
</dbReference>
<reference evidence="2" key="1">
    <citation type="submission" date="2012-08" db="EMBL/GenBank/DDBJ databases">
        <title>The Genome Sequence of Wuchereria bancrofti.</title>
        <authorList>
            <person name="Nutman T.B."/>
            <person name="Fink D.L."/>
            <person name="Russ C."/>
            <person name="Young S."/>
            <person name="Zeng Q."/>
            <person name="Koehrsen M."/>
            <person name="Alvarado L."/>
            <person name="Berlin A."/>
            <person name="Chapman S.B."/>
            <person name="Chen Z."/>
            <person name="Freedman E."/>
            <person name="Gellesch M."/>
            <person name="Goldberg J."/>
            <person name="Griggs A."/>
            <person name="Gujja S."/>
            <person name="Heilman E.R."/>
            <person name="Heiman D."/>
            <person name="Hepburn T."/>
            <person name="Howarth C."/>
            <person name="Jen D."/>
            <person name="Larson L."/>
            <person name="Lewis B."/>
            <person name="Mehta T."/>
            <person name="Park D."/>
            <person name="Pearson M."/>
            <person name="Roberts A."/>
            <person name="Saif S."/>
            <person name="Shea T."/>
            <person name="Shenoy N."/>
            <person name="Sisk P."/>
            <person name="Stolte C."/>
            <person name="Sykes S."/>
            <person name="Walk T."/>
            <person name="White J."/>
            <person name="Yandava C."/>
            <person name="Haas B."/>
            <person name="Henn M.R."/>
            <person name="Nusbaum C."/>
            <person name="Birren B."/>
        </authorList>
    </citation>
    <scope>NUCLEOTIDE SEQUENCE [LARGE SCALE GENOMIC DNA]</scope>
    <source>
        <strain evidence="2">NA</strain>
    </source>
</reference>
<organism evidence="1 2">
    <name type="scientific">Wuchereria bancrofti</name>
    <dbReference type="NCBI Taxonomy" id="6293"/>
    <lineage>
        <taxon>Eukaryota</taxon>
        <taxon>Metazoa</taxon>
        <taxon>Ecdysozoa</taxon>
        <taxon>Nematoda</taxon>
        <taxon>Chromadorea</taxon>
        <taxon>Rhabditida</taxon>
        <taxon>Spirurina</taxon>
        <taxon>Spiruromorpha</taxon>
        <taxon>Filarioidea</taxon>
        <taxon>Onchocercidae</taxon>
        <taxon>Wuchereria</taxon>
    </lineage>
</organism>
<protein>
    <submittedName>
        <fullName evidence="1">Uncharacterized protein</fullName>
    </submittedName>
</protein>
<comment type="caution">
    <text evidence="1">The sequence shown here is derived from an EMBL/GenBank/DDBJ whole genome shotgun (WGS) entry which is preliminary data.</text>
</comment>
<dbReference type="AlphaFoldDB" id="J9BM35"/>
<accession>J9BM35</accession>
<proteinExistence type="predicted"/>
<dbReference type="EMBL" id="ADBV01000089">
    <property type="protein sequence ID" value="EJW88570.1"/>
    <property type="molecule type" value="Genomic_DNA"/>
</dbReference>